<dbReference type="SUPFAM" id="SSF48317">
    <property type="entry name" value="Acid phosphatase/Vanadium-dependent haloperoxidase"/>
    <property type="match status" value="1"/>
</dbReference>
<dbReference type="PANTHER" id="PTHR14969:SF13">
    <property type="entry name" value="AT30094P"/>
    <property type="match status" value="1"/>
</dbReference>
<dbReference type="RefSeq" id="WP_171222082.1">
    <property type="nucleotide sequence ID" value="NZ_CP121446.1"/>
</dbReference>
<dbReference type="InterPro" id="IPR036938">
    <property type="entry name" value="PAP2/HPO_sf"/>
</dbReference>
<dbReference type="Proteomes" id="UP000536509">
    <property type="component" value="Unassembled WGS sequence"/>
</dbReference>
<feature type="transmembrane region" description="Helical" evidence="1">
    <location>
        <begin position="57"/>
        <end position="75"/>
    </location>
</feature>
<feature type="transmembrane region" description="Helical" evidence="1">
    <location>
        <begin position="134"/>
        <end position="153"/>
    </location>
</feature>
<feature type="transmembrane region" description="Helical" evidence="1">
    <location>
        <begin position="108"/>
        <end position="127"/>
    </location>
</feature>
<organism evidence="3 4">
    <name type="scientific">Flavobacterium rivulicola</name>
    <dbReference type="NCBI Taxonomy" id="2732161"/>
    <lineage>
        <taxon>Bacteria</taxon>
        <taxon>Pseudomonadati</taxon>
        <taxon>Bacteroidota</taxon>
        <taxon>Flavobacteriia</taxon>
        <taxon>Flavobacteriales</taxon>
        <taxon>Flavobacteriaceae</taxon>
        <taxon>Flavobacterium</taxon>
    </lineage>
</organism>
<evidence type="ECO:0000313" key="4">
    <source>
        <dbReference type="Proteomes" id="UP000536509"/>
    </source>
</evidence>
<evidence type="ECO:0000259" key="2">
    <source>
        <dbReference type="SMART" id="SM00014"/>
    </source>
</evidence>
<keyword evidence="1" id="KW-0812">Transmembrane</keyword>
<dbReference type="Pfam" id="PF01569">
    <property type="entry name" value="PAP2"/>
    <property type="match status" value="1"/>
</dbReference>
<protein>
    <submittedName>
        <fullName evidence="3">Phosphatase PAP2 family protein</fullName>
    </submittedName>
</protein>
<dbReference type="InterPro" id="IPR000326">
    <property type="entry name" value="PAP2/HPO"/>
</dbReference>
<keyword evidence="4" id="KW-1185">Reference proteome</keyword>
<gene>
    <name evidence="3" type="ORF">HKT18_06665</name>
</gene>
<dbReference type="SMART" id="SM00014">
    <property type="entry name" value="acidPPc"/>
    <property type="match status" value="1"/>
</dbReference>
<accession>A0A7Y3R8I5</accession>
<name>A0A7Y3R8I5_9FLAO</name>
<feature type="transmembrane region" description="Helical" evidence="1">
    <location>
        <begin position="26"/>
        <end position="45"/>
    </location>
</feature>
<evidence type="ECO:0000313" key="3">
    <source>
        <dbReference type="EMBL" id="NNT71893.1"/>
    </source>
</evidence>
<dbReference type="Gene3D" id="1.20.144.10">
    <property type="entry name" value="Phosphatidic acid phosphatase type 2/haloperoxidase"/>
    <property type="match status" value="1"/>
</dbReference>
<comment type="caution">
    <text evidence="3">The sequence shown here is derived from an EMBL/GenBank/DDBJ whole genome shotgun (WGS) entry which is preliminary data.</text>
</comment>
<keyword evidence="1" id="KW-0472">Membrane</keyword>
<sequence length="185" mass="21813">MLDKIIDLDKELLVYLNSLGSERWDWLWLIITKQLYWTPIFLLVFYGLQKKIGLKKFGYYVLFIAVMILICDQTVNLFKYSFERLRPCNDLEIGEIIRRVKTSSSFSFFSGHATNSMASTVLTFMILKRYYKHAYLLFLFPLIFAYSRIYLGLHFPTDILTGYTFGAIAGFICFKLYAKYILRTS</sequence>
<evidence type="ECO:0000256" key="1">
    <source>
        <dbReference type="SAM" id="Phobius"/>
    </source>
</evidence>
<dbReference type="PANTHER" id="PTHR14969">
    <property type="entry name" value="SPHINGOSINE-1-PHOSPHATE PHOSPHOHYDROLASE"/>
    <property type="match status" value="1"/>
</dbReference>
<feature type="domain" description="Phosphatidic acid phosphatase type 2/haloperoxidase" evidence="2">
    <location>
        <begin position="57"/>
        <end position="174"/>
    </location>
</feature>
<dbReference type="EMBL" id="JABEVX010000003">
    <property type="protein sequence ID" value="NNT71893.1"/>
    <property type="molecule type" value="Genomic_DNA"/>
</dbReference>
<feature type="transmembrane region" description="Helical" evidence="1">
    <location>
        <begin position="159"/>
        <end position="178"/>
    </location>
</feature>
<keyword evidence="1" id="KW-1133">Transmembrane helix</keyword>
<dbReference type="AlphaFoldDB" id="A0A7Y3R8I5"/>
<proteinExistence type="predicted"/>
<reference evidence="3 4" key="1">
    <citation type="submission" date="2020-05" db="EMBL/GenBank/DDBJ databases">
        <title>Draft genome of Flavobacterium sp. IMCC34852.</title>
        <authorList>
            <person name="Song J."/>
            <person name="Cho J.-C."/>
        </authorList>
    </citation>
    <scope>NUCLEOTIDE SEQUENCE [LARGE SCALE GENOMIC DNA]</scope>
    <source>
        <strain evidence="3 4">IMCC34852</strain>
    </source>
</reference>